<gene>
    <name evidence="3" type="ORF">ACE1CI_05080</name>
</gene>
<reference evidence="3 4" key="1">
    <citation type="submission" date="2024-09" db="EMBL/GenBank/DDBJ databases">
        <title>Floridaenema gen nov. (Aerosakkonemataceae, Aerosakkonematales ord. nov., Cyanobacteria) from benthic tropical and subtropical fresh waters, with the description of four new species.</title>
        <authorList>
            <person name="Moretto J.A."/>
            <person name="Berthold D.E."/>
            <person name="Lefler F.W."/>
            <person name="Huang I.-S."/>
            <person name="Laughinghouse H. IV."/>
        </authorList>
    </citation>
    <scope>NUCLEOTIDE SEQUENCE [LARGE SCALE GENOMIC DNA]</scope>
    <source>
        <strain evidence="3 4">BLCC-F50</strain>
    </source>
</reference>
<evidence type="ECO:0000256" key="1">
    <source>
        <dbReference type="SAM" id="MobiDB-lite"/>
    </source>
</evidence>
<feature type="chain" id="PRO_5046869528" evidence="2">
    <location>
        <begin position="26"/>
        <end position="107"/>
    </location>
</feature>
<accession>A0ABV4XKR5</accession>
<dbReference type="Proteomes" id="UP001576784">
    <property type="component" value="Unassembled WGS sequence"/>
</dbReference>
<keyword evidence="2" id="KW-0732">Signal</keyword>
<sequence>MKHTISLVFALTLSFLMMFSSMAKAGERETQIIATTSEPNKLELIKVQLEKTNQSYSSPQTQTSSQMLEEEKQMSSNPRTQSCTLDCGGGRLGYWDVQKKQCIPCLK</sequence>
<dbReference type="EMBL" id="JBHFNR010000027">
    <property type="protein sequence ID" value="MFB2892301.1"/>
    <property type="molecule type" value="Genomic_DNA"/>
</dbReference>
<feature type="compositionally biased region" description="Low complexity" evidence="1">
    <location>
        <begin position="53"/>
        <end position="66"/>
    </location>
</feature>
<feature type="region of interest" description="Disordered" evidence="1">
    <location>
        <begin position="53"/>
        <end position="80"/>
    </location>
</feature>
<protein>
    <submittedName>
        <fullName evidence="3">Uncharacterized protein</fullName>
    </submittedName>
</protein>
<keyword evidence="4" id="KW-1185">Reference proteome</keyword>
<feature type="signal peptide" evidence="2">
    <location>
        <begin position="1"/>
        <end position="25"/>
    </location>
</feature>
<name>A0ABV4XKR5_9CYAN</name>
<proteinExistence type="predicted"/>
<evidence type="ECO:0000313" key="4">
    <source>
        <dbReference type="Proteomes" id="UP001576784"/>
    </source>
</evidence>
<organism evidence="3 4">
    <name type="scientific">Floridaenema flaviceps BLCC-F50</name>
    <dbReference type="NCBI Taxonomy" id="3153642"/>
    <lineage>
        <taxon>Bacteria</taxon>
        <taxon>Bacillati</taxon>
        <taxon>Cyanobacteriota</taxon>
        <taxon>Cyanophyceae</taxon>
        <taxon>Oscillatoriophycideae</taxon>
        <taxon>Aerosakkonematales</taxon>
        <taxon>Aerosakkonemataceae</taxon>
        <taxon>Floridanema</taxon>
        <taxon>Floridanema flaviceps</taxon>
    </lineage>
</organism>
<evidence type="ECO:0000313" key="3">
    <source>
        <dbReference type="EMBL" id="MFB2892301.1"/>
    </source>
</evidence>
<evidence type="ECO:0000256" key="2">
    <source>
        <dbReference type="SAM" id="SignalP"/>
    </source>
</evidence>
<comment type="caution">
    <text evidence="3">The sequence shown here is derived from an EMBL/GenBank/DDBJ whole genome shotgun (WGS) entry which is preliminary data.</text>
</comment>
<dbReference type="RefSeq" id="WP_413261973.1">
    <property type="nucleotide sequence ID" value="NZ_JBHFNR010000027.1"/>
</dbReference>